<protein>
    <submittedName>
        <fullName evidence="14">DNA repair protein</fullName>
    </submittedName>
</protein>
<keyword evidence="8" id="KW-0238">DNA-binding</keyword>
<keyword evidence="4" id="KW-0479">Metal-binding</keyword>
<gene>
    <name evidence="14" type="ORF">PSACC_00711</name>
</gene>
<organism evidence="14 15">
    <name type="scientific">Paramicrosporidium saccamoebae</name>
    <dbReference type="NCBI Taxonomy" id="1246581"/>
    <lineage>
        <taxon>Eukaryota</taxon>
        <taxon>Fungi</taxon>
        <taxon>Fungi incertae sedis</taxon>
        <taxon>Cryptomycota</taxon>
        <taxon>Cryptomycota incertae sedis</taxon>
        <taxon>Paramicrosporidium</taxon>
    </lineage>
</organism>
<reference evidence="14 15" key="1">
    <citation type="submission" date="2016-10" db="EMBL/GenBank/DDBJ databases">
        <title>The genome of Paramicrosporidium saccamoebae is the missing link in understanding Cryptomycota and Microsporidia evolution.</title>
        <authorList>
            <person name="Quandt C.A."/>
            <person name="Beaudet D."/>
            <person name="Corsaro D."/>
            <person name="Michel R."/>
            <person name="Corradi N."/>
            <person name="James T."/>
        </authorList>
    </citation>
    <scope>NUCLEOTIDE SEQUENCE [LARGE SCALE GENOMIC DNA]</scope>
    <source>
        <strain evidence="14 15">KSL3</strain>
    </source>
</reference>
<comment type="similarity">
    <text evidence="3">Belongs to the eukaryotic ribosomal protein eL8 family.</text>
</comment>
<dbReference type="GO" id="GO:0006284">
    <property type="term" value="P:base-excision repair"/>
    <property type="evidence" value="ECO:0007669"/>
    <property type="project" value="TreeGrafter"/>
</dbReference>
<keyword evidence="9" id="KW-0234">DNA repair</keyword>
<dbReference type="InterPro" id="IPR000465">
    <property type="entry name" value="XPA/RAD14"/>
</dbReference>
<evidence type="ECO:0000256" key="1">
    <source>
        <dbReference type="ARBA" id="ARBA00004123"/>
    </source>
</evidence>
<dbReference type="SUPFAM" id="SSF55315">
    <property type="entry name" value="L30e-like"/>
    <property type="match status" value="1"/>
</dbReference>
<evidence type="ECO:0000256" key="5">
    <source>
        <dbReference type="ARBA" id="ARBA00022763"/>
    </source>
</evidence>
<dbReference type="GO" id="GO:0000715">
    <property type="term" value="P:nucleotide-excision repair, DNA damage recognition"/>
    <property type="evidence" value="ECO:0007669"/>
    <property type="project" value="TreeGrafter"/>
</dbReference>
<dbReference type="PANTHER" id="PTHR10142:SF0">
    <property type="entry name" value="DNA REPAIR PROTEIN COMPLEMENTING XP-A CELLS"/>
    <property type="match status" value="1"/>
</dbReference>
<comment type="subcellular location">
    <subcellularLocation>
        <location evidence="1">Nucleus</location>
    </subcellularLocation>
</comment>
<keyword evidence="11" id="KW-0687">Ribonucleoprotein</keyword>
<keyword evidence="5" id="KW-0227">DNA damage</keyword>
<evidence type="ECO:0000256" key="6">
    <source>
        <dbReference type="ARBA" id="ARBA00022771"/>
    </source>
</evidence>
<sequence>MSSDGENQTMEFDQTALAIIAKPLAPSKLHRRLLKLVRKAGKDKSLKRGVPGDVSPIDVLTHIPVLCEEANIPYAYLPSKVELGAAGSTRRPTCCVMIPEPKSGTFSVGVILMSDNIELSEEQKLLIQTNMERARRLISSKRPLEDTVQQAAVNETITTSRRGGFLHPSQPDSTLKDTREARRLNDDIIVTYPLEGNATCRHCTSIELDAVLKTHFSINVCHNCREIHSNNYRLLTKTTVKDEYLLTDEELADTSVLPFMTKPNPYKSTWSDMQLYLSMHVEKFAVKKWGSLEALQQEITRRESTKEARKEKKFKEKLKELRLKTRSKSSSALSSRASRRHVHCFEIVAAGLKRCTECQLEVEEEDI</sequence>
<evidence type="ECO:0000256" key="10">
    <source>
        <dbReference type="ARBA" id="ARBA00023242"/>
    </source>
</evidence>
<evidence type="ECO:0000256" key="3">
    <source>
        <dbReference type="ARBA" id="ARBA00007337"/>
    </source>
</evidence>
<evidence type="ECO:0000256" key="2">
    <source>
        <dbReference type="ARBA" id="ARBA00005548"/>
    </source>
</evidence>
<dbReference type="InterPro" id="IPR009061">
    <property type="entry name" value="DNA-bd_dom_put_sf"/>
</dbReference>
<dbReference type="InterPro" id="IPR022656">
    <property type="entry name" value="XPA_C"/>
</dbReference>
<feature type="domain" description="XPA C-terminal" evidence="13">
    <location>
        <begin position="232"/>
        <end position="281"/>
    </location>
</feature>
<dbReference type="SUPFAM" id="SSF46955">
    <property type="entry name" value="Putative DNA-binding domain"/>
    <property type="match status" value="1"/>
</dbReference>
<evidence type="ECO:0000256" key="8">
    <source>
        <dbReference type="ARBA" id="ARBA00023125"/>
    </source>
</evidence>
<dbReference type="Gene3D" id="3.30.1330.30">
    <property type="match status" value="2"/>
</dbReference>
<dbReference type="Gene3D" id="3.90.530.10">
    <property type="entry name" value="XPA C-terminal domain"/>
    <property type="match status" value="1"/>
</dbReference>
<dbReference type="Pfam" id="PF05181">
    <property type="entry name" value="XPA_C"/>
    <property type="match status" value="1"/>
</dbReference>
<dbReference type="Pfam" id="PF01286">
    <property type="entry name" value="XPA_N"/>
    <property type="match status" value="1"/>
</dbReference>
<dbReference type="AlphaFoldDB" id="A0A2H9TP00"/>
<keyword evidence="6" id="KW-0863">Zinc-finger</keyword>
<name>A0A2H9TP00_9FUNG</name>
<dbReference type="NCBIfam" id="TIGR00598">
    <property type="entry name" value="rad14"/>
    <property type="match status" value="1"/>
</dbReference>
<comment type="caution">
    <text evidence="14">The sequence shown here is derived from an EMBL/GenBank/DDBJ whole genome shotgun (WGS) entry which is preliminary data.</text>
</comment>
<dbReference type="InterPro" id="IPR018492">
    <property type="entry name" value="Ribosomal_eL8/Nhp2"/>
</dbReference>
<evidence type="ECO:0000256" key="4">
    <source>
        <dbReference type="ARBA" id="ARBA00022723"/>
    </source>
</evidence>
<proteinExistence type="inferred from homology"/>
<dbReference type="GO" id="GO:0000110">
    <property type="term" value="C:nucleotide-excision repair factor 1 complex"/>
    <property type="evidence" value="ECO:0007669"/>
    <property type="project" value="TreeGrafter"/>
</dbReference>
<dbReference type="InterPro" id="IPR037129">
    <property type="entry name" value="XPA_sf"/>
</dbReference>
<dbReference type="GO" id="GO:1901255">
    <property type="term" value="P:nucleotide-excision repair involved in interstrand cross-link repair"/>
    <property type="evidence" value="ECO:0007669"/>
    <property type="project" value="TreeGrafter"/>
</dbReference>
<dbReference type="InterPro" id="IPR022652">
    <property type="entry name" value="Znf_XPA_CS"/>
</dbReference>
<evidence type="ECO:0000256" key="7">
    <source>
        <dbReference type="ARBA" id="ARBA00022833"/>
    </source>
</evidence>
<dbReference type="GO" id="GO:0003684">
    <property type="term" value="F:damaged DNA binding"/>
    <property type="evidence" value="ECO:0007669"/>
    <property type="project" value="InterPro"/>
</dbReference>
<dbReference type="Proteomes" id="UP000240830">
    <property type="component" value="Unassembled WGS sequence"/>
</dbReference>
<evidence type="ECO:0000256" key="9">
    <source>
        <dbReference type="ARBA" id="ARBA00023204"/>
    </source>
</evidence>
<accession>A0A2H9TP00</accession>
<dbReference type="EMBL" id="MTSL01000062">
    <property type="protein sequence ID" value="PJF19477.1"/>
    <property type="molecule type" value="Genomic_DNA"/>
</dbReference>
<dbReference type="PANTHER" id="PTHR10142">
    <property type="entry name" value="DNA REPAIR PROTEIN COMPLEMENTING XP-A CELLS"/>
    <property type="match status" value="1"/>
</dbReference>
<dbReference type="CDD" id="cd21077">
    <property type="entry name" value="DBD_Rad14"/>
    <property type="match status" value="1"/>
</dbReference>
<keyword evidence="7" id="KW-0862">Zinc</keyword>
<keyword evidence="10" id="KW-0539">Nucleus</keyword>
<comment type="similarity">
    <text evidence="2">Belongs to the XPA family.</text>
</comment>
<feature type="domain" description="Ribosomal protein eL8/eL30/eS12/Gadd45" evidence="12">
    <location>
        <begin position="52"/>
        <end position="101"/>
    </location>
</feature>
<dbReference type="GO" id="GO:1990904">
    <property type="term" value="C:ribonucleoprotein complex"/>
    <property type="evidence" value="ECO:0007669"/>
    <property type="project" value="UniProtKB-KW"/>
</dbReference>
<dbReference type="InterPro" id="IPR004038">
    <property type="entry name" value="Ribosomal_eL8/eL30/eS12/Gad45"/>
</dbReference>
<dbReference type="GO" id="GO:0070914">
    <property type="term" value="P:UV-damage excision repair"/>
    <property type="evidence" value="ECO:0007669"/>
    <property type="project" value="TreeGrafter"/>
</dbReference>
<dbReference type="InterPro" id="IPR004037">
    <property type="entry name" value="Ribosomal_eL8-like_CS"/>
</dbReference>
<evidence type="ECO:0000313" key="14">
    <source>
        <dbReference type="EMBL" id="PJF19477.1"/>
    </source>
</evidence>
<evidence type="ECO:0000256" key="11">
    <source>
        <dbReference type="ARBA" id="ARBA00023274"/>
    </source>
</evidence>
<dbReference type="PROSITE" id="PS01082">
    <property type="entry name" value="RIBOSOMAL_L7AE"/>
    <property type="match status" value="1"/>
</dbReference>
<evidence type="ECO:0000259" key="13">
    <source>
        <dbReference type="Pfam" id="PF05181"/>
    </source>
</evidence>
<evidence type="ECO:0000259" key="12">
    <source>
        <dbReference type="Pfam" id="PF01248"/>
    </source>
</evidence>
<dbReference type="InterPro" id="IPR029064">
    <property type="entry name" value="Ribosomal_eL30-like_sf"/>
</dbReference>
<dbReference type="PRINTS" id="PR00881">
    <property type="entry name" value="L7ARS6FAMILY"/>
</dbReference>
<dbReference type="GO" id="GO:0008270">
    <property type="term" value="F:zinc ion binding"/>
    <property type="evidence" value="ECO:0007669"/>
    <property type="project" value="UniProtKB-KW"/>
</dbReference>
<dbReference type="STRING" id="1246581.A0A2H9TP00"/>
<dbReference type="GO" id="GO:0042254">
    <property type="term" value="P:ribosome biogenesis"/>
    <property type="evidence" value="ECO:0007669"/>
    <property type="project" value="InterPro"/>
</dbReference>
<keyword evidence="15" id="KW-1185">Reference proteome</keyword>
<dbReference type="Pfam" id="PF01248">
    <property type="entry name" value="Ribosomal_L7Ae"/>
    <property type="match status" value="1"/>
</dbReference>
<dbReference type="OrthoDB" id="68328at2759"/>
<evidence type="ECO:0000313" key="15">
    <source>
        <dbReference type="Proteomes" id="UP000240830"/>
    </source>
</evidence>